<protein>
    <submittedName>
        <fullName evidence="6">EAL domain-containing protein</fullName>
    </submittedName>
</protein>
<dbReference type="PROSITE" id="PS50883">
    <property type="entry name" value="EAL"/>
    <property type="match status" value="1"/>
</dbReference>
<evidence type="ECO:0000259" key="3">
    <source>
        <dbReference type="PROSITE" id="PS50112"/>
    </source>
</evidence>
<dbReference type="PANTHER" id="PTHR44757:SF2">
    <property type="entry name" value="BIOFILM ARCHITECTURE MAINTENANCE PROTEIN MBAA"/>
    <property type="match status" value="1"/>
</dbReference>
<dbReference type="InterPro" id="IPR001633">
    <property type="entry name" value="EAL_dom"/>
</dbReference>
<evidence type="ECO:0000313" key="7">
    <source>
        <dbReference type="Proteomes" id="UP001431449"/>
    </source>
</evidence>
<dbReference type="Gene3D" id="3.40.50.2300">
    <property type="match status" value="1"/>
</dbReference>
<dbReference type="SUPFAM" id="SSF141868">
    <property type="entry name" value="EAL domain-like"/>
    <property type="match status" value="1"/>
</dbReference>
<dbReference type="NCBIfam" id="TIGR00229">
    <property type="entry name" value="sensory_box"/>
    <property type="match status" value="1"/>
</dbReference>
<dbReference type="Gene3D" id="3.30.70.270">
    <property type="match status" value="1"/>
</dbReference>
<sequence length="871" mass="95179">MKTVLLAEASSTRRRALSALLTQRGFGVTALGNLDDAYAVLMRAAGSTARFDAVVIGWPEYSEGLAEDVFGLLHGALFEHLPVLVLSDTTSSAAINWRMTRPRTALLPWADFQEAAAALSHLLEPIVVEDRPQASDGPPLRILLVDDSATVRAAFSRLLSRDGYMVETASSVAEGLSKLRTQPVDIAVVDYFMPGRNGTELIQELRANPATAKVVPAIITGAYSDDVIRESLASGAVECLFKSEAKELFVARIHSLARTVRDRKTVESERRRLEGILSSVGDGVYVVDPVGTIQLINPAACELLGYEGSAELIGRNAFEVIHYAHEDGSLLARGQCPLLQSYARGSELSGWQTAFWNALGKPIPVDCTVFPMRVDGERSGSVVAFRDVSARRRLEEDLRWAAEHDALTKLHNRAWFERQLEEEISRLRRSGQTSLLLFLDIDRFKYINDTAGHGAGDQLLIEVSQRLKSRLRATDHLARMGGDEFALILRNVALGDLQGLADGFRRALTAAPFSYGGKSYRITTSIGASAMDARTLSPSEAMAQADVACHQAKNGGRNLTQLYQPDSNERAAMDRDLGWSVRLEEALRHDRFVLAFQPIVPLDGILDDDLDPGGPELWRRQLARNPNSPALFEVLIRMRDSQGELVMPGAFMPTAERFGLMREIDRWVIDHSLQALRDLRDSERPVSLTINLHTQSLADSGLAGFVTARVVEYDIDATQLIFEITESHAIEDVTGAQRVLHDLRALGARIAVDDFGTGFSTFAYLKNLEADILKIDGSLIQGLPDDPLDRTVVAALSSIAEAANKLTIAECVEDPAALHTLLECGVNLAQGNAVGLPRLQLRAAALRALDGKLLEDVPVLIEAPLKAAAQR</sequence>
<dbReference type="Gene3D" id="3.30.450.20">
    <property type="entry name" value="PAS domain"/>
    <property type="match status" value="1"/>
</dbReference>
<dbReference type="CDD" id="cd01949">
    <property type="entry name" value="GGDEF"/>
    <property type="match status" value="1"/>
</dbReference>
<dbReference type="NCBIfam" id="TIGR00254">
    <property type="entry name" value="GGDEF"/>
    <property type="match status" value="1"/>
</dbReference>
<dbReference type="PANTHER" id="PTHR44757">
    <property type="entry name" value="DIGUANYLATE CYCLASE DGCP"/>
    <property type="match status" value="1"/>
</dbReference>
<dbReference type="CDD" id="cd00130">
    <property type="entry name" value="PAS"/>
    <property type="match status" value="1"/>
</dbReference>
<dbReference type="InterPro" id="IPR001789">
    <property type="entry name" value="Sig_transdc_resp-reg_receiver"/>
</dbReference>
<name>A0ABT0GF50_9GAMM</name>
<feature type="domain" description="PAS" evidence="3">
    <location>
        <begin position="269"/>
        <end position="307"/>
    </location>
</feature>
<dbReference type="Pfam" id="PF00072">
    <property type="entry name" value="Response_reg"/>
    <property type="match status" value="1"/>
</dbReference>
<evidence type="ECO:0000256" key="1">
    <source>
        <dbReference type="PROSITE-ProRule" id="PRU00169"/>
    </source>
</evidence>
<dbReference type="SUPFAM" id="SSF52172">
    <property type="entry name" value="CheY-like"/>
    <property type="match status" value="1"/>
</dbReference>
<feature type="modified residue" description="4-aspartylphosphate" evidence="1">
    <location>
        <position position="190"/>
    </location>
</feature>
<feature type="domain" description="Response regulatory" evidence="2">
    <location>
        <begin position="141"/>
        <end position="257"/>
    </location>
</feature>
<evidence type="ECO:0000259" key="4">
    <source>
        <dbReference type="PROSITE" id="PS50883"/>
    </source>
</evidence>
<dbReference type="PROSITE" id="PS50112">
    <property type="entry name" value="PAS"/>
    <property type="match status" value="1"/>
</dbReference>
<dbReference type="InterPro" id="IPR000014">
    <property type="entry name" value="PAS"/>
</dbReference>
<dbReference type="Pfam" id="PF00563">
    <property type="entry name" value="EAL"/>
    <property type="match status" value="1"/>
</dbReference>
<dbReference type="InterPro" id="IPR035919">
    <property type="entry name" value="EAL_sf"/>
</dbReference>
<dbReference type="InterPro" id="IPR011006">
    <property type="entry name" value="CheY-like_superfamily"/>
</dbReference>
<dbReference type="InterPro" id="IPR029787">
    <property type="entry name" value="Nucleotide_cyclase"/>
</dbReference>
<dbReference type="SMART" id="SM00091">
    <property type="entry name" value="PAS"/>
    <property type="match status" value="1"/>
</dbReference>
<dbReference type="Proteomes" id="UP001431449">
    <property type="component" value="Unassembled WGS sequence"/>
</dbReference>
<accession>A0ABT0GF50</accession>
<comment type="caution">
    <text evidence="6">The sequence shown here is derived from an EMBL/GenBank/DDBJ whole genome shotgun (WGS) entry which is preliminary data.</text>
</comment>
<keyword evidence="7" id="KW-1185">Reference proteome</keyword>
<evidence type="ECO:0000259" key="2">
    <source>
        <dbReference type="PROSITE" id="PS50110"/>
    </source>
</evidence>
<keyword evidence="1" id="KW-0597">Phosphoprotein</keyword>
<dbReference type="Pfam" id="PF00990">
    <property type="entry name" value="GGDEF"/>
    <property type="match status" value="1"/>
</dbReference>
<evidence type="ECO:0000259" key="5">
    <source>
        <dbReference type="PROSITE" id="PS50887"/>
    </source>
</evidence>
<dbReference type="SMART" id="SM00448">
    <property type="entry name" value="REC"/>
    <property type="match status" value="1"/>
</dbReference>
<dbReference type="SUPFAM" id="SSF55073">
    <property type="entry name" value="Nucleotide cyclase"/>
    <property type="match status" value="1"/>
</dbReference>
<dbReference type="RefSeq" id="WP_248206322.1">
    <property type="nucleotide sequence ID" value="NZ_JALNMH010000003.1"/>
</dbReference>
<dbReference type="InterPro" id="IPR000160">
    <property type="entry name" value="GGDEF_dom"/>
</dbReference>
<dbReference type="InterPro" id="IPR013767">
    <property type="entry name" value="PAS_fold"/>
</dbReference>
<reference evidence="6" key="1">
    <citation type="submission" date="2022-04" db="EMBL/GenBank/DDBJ databases">
        <title>Lysobacter sp. CAU 1642 isolated from sea sand.</title>
        <authorList>
            <person name="Kim W."/>
        </authorList>
    </citation>
    <scope>NUCLEOTIDE SEQUENCE</scope>
    <source>
        <strain evidence="6">CAU 1642</strain>
    </source>
</reference>
<organism evidence="6 7">
    <name type="scientific">Pseudomarimonas salicorniae</name>
    <dbReference type="NCBI Taxonomy" id="2933270"/>
    <lineage>
        <taxon>Bacteria</taxon>
        <taxon>Pseudomonadati</taxon>
        <taxon>Pseudomonadota</taxon>
        <taxon>Gammaproteobacteria</taxon>
        <taxon>Lysobacterales</taxon>
        <taxon>Lysobacteraceae</taxon>
        <taxon>Pseudomarimonas</taxon>
    </lineage>
</organism>
<dbReference type="InterPro" id="IPR052155">
    <property type="entry name" value="Biofilm_reg_signaling"/>
</dbReference>
<dbReference type="CDD" id="cd00156">
    <property type="entry name" value="REC"/>
    <property type="match status" value="1"/>
</dbReference>
<dbReference type="Gene3D" id="3.20.20.450">
    <property type="entry name" value="EAL domain"/>
    <property type="match status" value="1"/>
</dbReference>
<gene>
    <name evidence="6" type="ORF">M0G41_05740</name>
</gene>
<dbReference type="InterPro" id="IPR035965">
    <property type="entry name" value="PAS-like_dom_sf"/>
</dbReference>
<dbReference type="CDD" id="cd01948">
    <property type="entry name" value="EAL"/>
    <property type="match status" value="1"/>
</dbReference>
<dbReference type="SMART" id="SM00052">
    <property type="entry name" value="EAL"/>
    <property type="match status" value="1"/>
</dbReference>
<dbReference type="Pfam" id="PF00989">
    <property type="entry name" value="PAS"/>
    <property type="match status" value="1"/>
</dbReference>
<feature type="domain" description="EAL" evidence="4">
    <location>
        <begin position="576"/>
        <end position="851"/>
    </location>
</feature>
<feature type="domain" description="GGDEF" evidence="5">
    <location>
        <begin position="432"/>
        <end position="565"/>
    </location>
</feature>
<dbReference type="InterPro" id="IPR043128">
    <property type="entry name" value="Rev_trsase/Diguanyl_cyclase"/>
</dbReference>
<dbReference type="EMBL" id="JALNMH010000003">
    <property type="protein sequence ID" value="MCK7593170.1"/>
    <property type="molecule type" value="Genomic_DNA"/>
</dbReference>
<dbReference type="PROSITE" id="PS50887">
    <property type="entry name" value="GGDEF"/>
    <property type="match status" value="1"/>
</dbReference>
<dbReference type="SUPFAM" id="SSF55785">
    <property type="entry name" value="PYP-like sensor domain (PAS domain)"/>
    <property type="match status" value="1"/>
</dbReference>
<dbReference type="SMART" id="SM00267">
    <property type="entry name" value="GGDEF"/>
    <property type="match status" value="1"/>
</dbReference>
<proteinExistence type="predicted"/>
<evidence type="ECO:0000313" key="6">
    <source>
        <dbReference type="EMBL" id="MCK7593170.1"/>
    </source>
</evidence>
<dbReference type="PROSITE" id="PS50110">
    <property type="entry name" value="RESPONSE_REGULATORY"/>
    <property type="match status" value="1"/>
</dbReference>